<dbReference type="RefSeq" id="XP_005711122.1">
    <property type="nucleotide sequence ID" value="XM_005711065.1"/>
</dbReference>
<evidence type="ECO:0000256" key="1">
    <source>
        <dbReference type="ARBA" id="ARBA00001946"/>
    </source>
</evidence>
<dbReference type="Gramene" id="CDF40828">
    <property type="protein sequence ID" value="CDF40828"/>
    <property type="gene ID" value="CHC_T00008454001"/>
</dbReference>
<dbReference type="InterPro" id="IPR000760">
    <property type="entry name" value="Inositol_monophosphatase-like"/>
</dbReference>
<feature type="binding site" evidence="10">
    <location>
        <position position="141"/>
    </location>
    <ligand>
        <name>Mg(2+)</name>
        <dbReference type="ChEBI" id="CHEBI:18420"/>
        <label>1</label>
        <note>catalytic</note>
    </ligand>
</feature>
<dbReference type="EMBL" id="HG002251">
    <property type="protein sequence ID" value="CDF40828.1"/>
    <property type="molecule type" value="Genomic_DNA"/>
</dbReference>
<protein>
    <recommendedName>
        <fullName evidence="3">3'(2'),5'-bisphosphate nucleotidase</fullName>
        <ecNumber evidence="3">3.1.3.7</ecNumber>
    </recommendedName>
</protein>
<dbReference type="KEGG" id="ccp:CHC_T00008454001"/>
<dbReference type="GeneID" id="17318840"/>
<organism evidence="11 12">
    <name type="scientific">Chondrus crispus</name>
    <name type="common">Carrageen Irish moss</name>
    <name type="synonym">Polymorpha crispa</name>
    <dbReference type="NCBI Taxonomy" id="2769"/>
    <lineage>
        <taxon>Eukaryota</taxon>
        <taxon>Rhodophyta</taxon>
        <taxon>Florideophyceae</taxon>
        <taxon>Rhodymeniophycidae</taxon>
        <taxon>Gigartinales</taxon>
        <taxon>Gigartinaceae</taxon>
        <taxon>Chondrus</taxon>
    </lineage>
</organism>
<keyword evidence="4 10" id="KW-0479">Metal-binding</keyword>
<dbReference type="PANTHER" id="PTHR43200">
    <property type="entry name" value="PHOSPHATASE"/>
    <property type="match status" value="1"/>
</dbReference>
<dbReference type="Gene3D" id="3.30.540.10">
    <property type="entry name" value="Fructose-1,6-Bisphosphatase, subunit A, domain 1"/>
    <property type="match status" value="1"/>
</dbReference>
<dbReference type="OrthoDB" id="411145at2759"/>
<dbReference type="STRING" id="2769.R7QSW7"/>
<keyword evidence="6 10" id="KW-0460">Magnesium</keyword>
<accession>R7QSW7</accession>
<evidence type="ECO:0000256" key="10">
    <source>
        <dbReference type="PIRSR" id="PIRSR600760-2"/>
    </source>
</evidence>
<evidence type="ECO:0000256" key="5">
    <source>
        <dbReference type="ARBA" id="ARBA00022801"/>
    </source>
</evidence>
<dbReference type="GO" id="GO:0008441">
    <property type="term" value="F:3'(2'),5'-bisphosphate nucleotidase activity"/>
    <property type="evidence" value="ECO:0007669"/>
    <property type="project" value="UniProtKB-EC"/>
</dbReference>
<comment type="catalytic activity">
    <reaction evidence="8">
        <text>adenosine 3',5'-bisphosphate + H2O = AMP + phosphate</text>
        <dbReference type="Rhea" id="RHEA:10040"/>
        <dbReference type="ChEBI" id="CHEBI:15377"/>
        <dbReference type="ChEBI" id="CHEBI:43474"/>
        <dbReference type="ChEBI" id="CHEBI:58343"/>
        <dbReference type="ChEBI" id="CHEBI:456215"/>
        <dbReference type="EC" id="3.1.3.7"/>
    </reaction>
    <physiologicalReaction direction="left-to-right" evidence="8">
        <dbReference type="Rhea" id="RHEA:10041"/>
    </physiologicalReaction>
</comment>
<name>R7QSW7_CHOCR</name>
<evidence type="ECO:0000313" key="12">
    <source>
        <dbReference type="Proteomes" id="UP000012073"/>
    </source>
</evidence>
<dbReference type="SUPFAM" id="SSF56655">
    <property type="entry name" value="Carbohydrate phosphatase"/>
    <property type="match status" value="1"/>
</dbReference>
<dbReference type="Gene3D" id="3.40.190.80">
    <property type="match status" value="1"/>
</dbReference>
<evidence type="ECO:0000256" key="4">
    <source>
        <dbReference type="ARBA" id="ARBA00022723"/>
    </source>
</evidence>
<dbReference type="EC" id="3.1.3.7" evidence="3"/>
<dbReference type="FunFam" id="3.40.190.80:FF:000003">
    <property type="entry name" value="PAP-specific phosphatase HAL2-like"/>
    <property type="match status" value="1"/>
</dbReference>
<evidence type="ECO:0000256" key="7">
    <source>
        <dbReference type="ARBA" id="ARBA00044466"/>
    </source>
</evidence>
<dbReference type="GO" id="GO:0046872">
    <property type="term" value="F:metal ion binding"/>
    <property type="evidence" value="ECO:0007669"/>
    <property type="project" value="UniProtKB-KW"/>
</dbReference>
<comment type="catalytic activity">
    <reaction evidence="7">
        <text>adenosine 2',5'-bisphosphate + H2O = AMP + phosphate</text>
        <dbReference type="Rhea" id="RHEA:77643"/>
        <dbReference type="ChEBI" id="CHEBI:15377"/>
        <dbReference type="ChEBI" id="CHEBI:43474"/>
        <dbReference type="ChEBI" id="CHEBI:194156"/>
        <dbReference type="ChEBI" id="CHEBI:456215"/>
        <dbReference type="EC" id="3.1.3.7"/>
    </reaction>
    <physiologicalReaction direction="left-to-right" evidence="7">
        <dbReference type="Rhea" id="RHEA:77644"/>
    </physiologicalReaction>
</comment>
<feature type="binding site" evidence="10">
    <location>
        <position position="189"/>
    </location>
    <ligand>
        <name>Mg(2+)</name>
        <dbReference type="ChEBI" id="CHEBI:18420"/>
        <label>1</label>
        <note>catalytic</note>
    </ligand>
</feature>
<gene>
    <name evidence="11" type="ORF">CHC_T00008454001</name>
</gene>
<dbReference type="Pfam" id="PF00459">
    <property type="entry name" value="Inositol_P"/>
    <property type="match status" value="1"/>
</dbReference>
<dbReference type="NCBIfam" id="TIGR01330">
    <property type="entry name" value="bisphos_HAL2"/>
    <property type="match status" value="1"/>
</dbReference>
<feature type="binding site" evidence="10">
    <location>
        <position position="348"/>
    </location>
    <ligand>
        <name>Mg(2+)</name>
        <dbReference type="ChEBI" id="CHEBI:18420"/>
        <label>1</label>
        <note>catalytic</note>
    </ligand>
</feature>
<evidence type="ECO:0000256" key="2">
    <source>
        <dbReference type="ARBA" id="ARBA00009759"/>
    </source>
</evidence>
<evidence type="ECO:0000256" key="8">
    <source>
        <dbReference type="ARBA" id="ARBA00044479"/>
    </source>
</evidence>
<comment type="catalytic activity">
    <reaction evidence="9">
        <text>3'-phosphoadenylyl sulfate + H2O = adenosine 5'-phosphosulfate + phosphate</text>
        <dbReference type="Rhea" id="RHEA:77639"/>
        <dbReference type="ChEBI" id="CHEBI:15377"/>
        <dbReference type="ChEBI" id="CHEBI:43474"/>
        <dbReference type="ChEBI" id="CHEBI:58243"/>
        <dbReference type="ChEBI" id="CHEBI:58339"/>
        <dbReference type="EC" id="3.1.3.7"/>
    </reaction>
    <physiologicalReaction direction="left-to-right" evidence="9">
        <dbReference type="Rhea" id="RHEA:77640"/>
    </physiologicalReaction>
</comment>
<dbReference type="GO" id="GO:0000103">
    <property type="term" value="P:sulfate assimilation"/>
    <property type="evidence" value="ECO:0007669"/>
    <property type="project" value="TreeGrafter"/>
</dbReference>
<keyword evidence="12" id="KW-1185">Reference proteome</keyword>
<sequence>MNIFAFQAPFSLLSGRPQLASTVCGTSSSGSLISSFPGSPVVPLRYNQRASKDLISFSSPKKFSRTTVSASASKYAAERAAAVSAVGMTSTLSRKLQENFDEALVVIKDDASPVTVADFAVQALIVSRLHEQFPEDNFIAEEFVLDLRKDMALFRAVCDATGMDEEALVKIIDLCDFTGADDSRTWILDPNDGTRGFVKMRHYCIALGLMEGGVMRVGVLGCPNLPVSGIVADVGSQLGSIFHAEQGQGAYMIAEKDIDTSSVDPSVVLKGKRCNVSDVTDPSKADFCESFEARHSSHSLSTKIAEILNMNGAPYRLDSQAKYGCIARGDVSIFLRFPREGYVEKVYDSAPAVIVVEEAGGRVTDGRGQPLDFSKGRYMDNDDGIVATNGVMHDTIIEAVQAAIKQKAAV</sequence>
<evidence type="ECO:0000256" key="3">
    <source>
        <dbReference type="ARBA" id="ARBA00012633"/>
    </source>
</evidence>
<comment type="cofactor">
    <cofactor evidence="1 10">
        <name>Mg(2+)</name>
        <dbReference type="ChEBI" id="CHEBI:18420"/>
    </cofactor>
</comment>
<keyword evidence="5" id="KW-0378">Hydrolase</keyword>
<reference evidence="12" key="1">
    <citation type="journal article" date="2013" name="Proc. Natl. Acad. Sci. U.S.A.">
        <title>Genome structure and metabolic features in the red seaweed Chondrus crispus shed light on evolution of the Archaeplastida.</title>
        <authorList>
            <person name="Collen J."/>
            <person name="Porcel B."/>
            <person name="Carre W."/>
            <person name="Ball S.G."/>
            <person name="Chaparro C."/>
            <person name="Tonon T."/>
            <person name="Barbeyron T."/>
            <person name="Michel G."/>
            <person name="Noel B."/>
            <person name="Valentin K."/>
            <person name="Elias M."/>
            <person name="Artiguenave F."/>
            <person name="Arun A."/>
            <person name="Aury J.M."/>
            <person name="Barbosa-Neto J.F."/>
            <person name="Bothwell J.H."/>
            <person name="Bouget F.Y."/>
            <person name="Brillet L."/>
            <person name="Cabello-Hurtado F."/>
            <person name="Capella-Gutierrez S."/>
            <person name="Charrier B."/>
            <person name="Cladiere L."/>
            <person name="Cock J.M."/>
            <person name="Coelho S.M."/>
            <person name="Colleoni C."/>
            <person name="Czjzek M."/>
            <person name="Da Silva C."/>
            <person name="Delage L."/>
            <person name="Denoeud F."/>
            <person name="Deschamps P."/>
            <person name="Dittami S.M."/>
            <person name="Gabaldon T."/>
            <person name="Gachon C.M."/>
            <person name="Groisillier A."/>
            <person name="Herve C."/>
            <person name="Jabbari K."/>
            <person name="Katinka M."/>
            <person name="Kloareg B."/>
            <person name="Kowalczyk N."/>
            <person name="Labadie K."/>
            <person name="Leblanc C."/>
            <person name="Lopez P.J."/>
            <person name="McLachlan D.H."/>
            <person name="Meslet-Cladiere L."/>
            <person name="Moustafa A."/>
            <person name="Nehr Z."/>
            <person name="Nyvall Collen P."/>
            <person name="Panaud O."/>
            <person name="Partensky F."/>
            <person name="Poulain J."/>
            <person name="Rensing S.A."/>
            <person name="Rousvoal S."/>
            <person name="Samson G."/>
            <person name="Symeonidi A."/>
            <person name="Weissenbach J."/>
            <person name="Zambounis A."/>
            <person name="Wincker P."/>
            <person name="Boyen C."/>
        </authorList>
    </citation>
    <scope>NUCLEOTIDE SEQUENCE [LARGE SCALE GENOMIC DNA]</scope>
    <source>
        <strain evidence="12">cv. Stackhouse</strain>
    </source>
</reference>
<dbReference type="AlphaFoldDB" id="R7QSW7"/>
<dbReference type="CDD" id="cd01517">
    <property type="entry name" value="PAP_phosphatase"/>
    <property type="match status" value="1"/>
</dbReference>
<evidence type="ECO:0000313" key="11">
    <source>
        <dbReference type="EMBL" id="CDF40828.1"/>
    </source>
</evidence>
<dbReference type="InterPro" id="IPR006239">
    <property type="entry name" value="DPNP"/>
</dbReference>
<comment type="similarity">
    <text evidence="2">Belongs to the inositol monophosphatase superfamily.</text>
</comment>
<evidence type="ECO:0000256" key="9">
    <source>
        <dbReference type="ARBA" id="ARBA00044484"/>
    </source>
</evidence>
<dbReference type="InterPro" id="IPR051090">
    <property type="entry name" value="Inositol_monoP_superfamily"/>
</dbReference>
<dbReference type="Proteomes" id="UP000012073">
    <property type="component" value="Unassembled WGS sequence"/>
</dbReference>
<proteinExistence type="inferred from homology"/>
<feature type="binding site" evidence="10">
    <location>
        <position position="192"/>
    </location>
    <ligand>
        <name>Mg(2+)</name>
        <dbReference type="ChEBI" id="CHEBI:18420"/>
        <label>1</label>
        <note>catalytic</note>
    </ligand>
</feature>
<dbReference type="PANTHER" id="PTHR43200:SF6">
    <property type="entry name" value="3'(2'),5'-BISPHOSPHATE NUCLEOTIDASE"/>
    <property type="match status" value="1"/>
</dbReference>
<dbReference type="OMA" id="MSSINCF"/>
<evidence type="ECO:0000256" key="6">
    <source>
        <dbReference type="ARBA" id="ARBA00022842"/>
    </source>
</evidence>